<evidence type="ECO:0008006" key="3">
    <source>
        <dbReference type="Google" id="ProtNLM"/>
    </source>
</evidence>
<name>A0A8X7PN02_BRACI</name>
<evidence type="ECO:0000313" key="1">
    <source>
        <dbReference type="EMBL" id="KAG2254480.1"/>
    </source>
</evidence>
<keyword evidence="2" id="KW-1185">Reference proteome</keyword>
<protein>
    <recommendedName>
        <fullName evidence="3">Endonuclease/exonuclease/phosphatase domain-containing protein</fullName>
    </recommendedName>
</protein>
<dbReference type="PANTHER" id="PTHR33710">
    <property type="entry name" value="BNAC02G09200D PROTEIN"/>
    <property type="match status" value="1"/>
</dbReference>
<accession>A0A8X7PN02</accession>
<reference evidence="1 2" key="1">
    <citation type="submission" date="2020-02" db="EMBL/GenBank/DDBJ databases">
        <authorList>
            <person name="Ma Q."/>
            <person name="Huang Y."/>
            <person name="Song X."/>
            <person name="Pei D."/>
        </authorList>
    </citation>
    <scope>NUCLEOTIDE SEQUENCE [LARGE SCALE GENOMIC DNA]</scope>
    <source>
        <strain evidence="1">Sxm20200214</strain>
        <tissue evidence="1">Leaf</tissue>
    </source>
</reference>
<dbReference type="EMBL" id="JAAMPC010000016">
    <property type="protein sequence ID" value="KAG2254480.1"/>
    <property type="molecule type" value="Genomic_DNA"/>
</dbReference>
<dbReference type="PANTHER" id="PTHR33710:SF77">
    <property type="entry name" value="DNASE I-LIKE SUPERFAMILY PROTEIN"/>
    <property type="match status" value="1"/>
</dbReference>
<comment type="caution">
    <text evidence="1">The sequence shown here is derived from an EMBL/GenBank/DDBJ whole genome shotgun (WGS) entry which is preliminary data.</text>
</comment>
<gene>
    <name evidence="1" type="ORF">Bca52824_084616</name>
</gene>
<evidence type="ECO:0000313" key="2">
    <source>
        <dbReference type="Proteomes" id="UP000886595"/>
    </source>
</evidence>
<dbReference type="Gene3D" id="3.60.10.10">
    <property type="entry name" value="Endonuclease/exonuclease/phosphatase"/>
    <property type="match status" value="1"/>
</dbReference>
<dbReference type="AlphaFoldDB" id="A0A8X7PN02"/>
<dbReference type="SUPFAM" id="SSF56219">
    <property type="entry name" value="DNase I-like"/>
    <property type="match status" value="1"/>
</dbReference>
<organism evidence="1 2">
    <name type="scientific">Brassica carinata</name>
    <name type="common">Ethiopian mustard</name>
    <name type="synonym">Abyssinian cabbage</name>
    <dbReference type="NCBI Taxonomy" id="52824"/>
    <lineage>
        <taxon>Eukaryota</taxon>
        <taxon>Viridiplantae</taxon>
        <taxon>Streptophyta</taxon>
        <taxon>Embryophyta</taxon>
        <taxon>Tracheophyta</taxon>
        <taxon>Spermatophyta</taxon>
        <taxon>Magnoliopsida</taxon>
        <taxon>eudicotyledons</taxon>
        <taxon>Gunneridae</taxon>
        <taxon>Pentapetalae</taxon>
        <taxon>rosids</taxon>
        <taxon>malvids</taxon>
        <taxon>Brassicales</taxon>
        <taxon>Brassicaceae</taxon>
        <taxon>Brassiceae</taxon>
        <taxon>Brassica</taxon>
    </lineage>
</organism>
<dbReference type="OrthoDB" id="1304409at2759"/>
<proteinExistence type="predicted"/>
<sequence length="202" mass="23138">MSSLCPRWSFFSNHQSDDDGRIILIWREALNVSIISQSRQQVTCEIKMPGLQAITFTAVYAANTSQERSDLWTELTQLHSTLDLDTKPWMMGGDFNQILHVNEQSVPFDYSNSASMYQFRDTLLQVGLFDFRFQGPCFSWSNKQHAHPIAKKLDRMLLNYASLQSYPHATSFFLAPMISDHSPCLIDLAFHYPKPVPSHSNS</sequence>
<dbReference type="Proteomes" id="UP000886595">
    <property type="component" value="Unassembled WGS sequence"/>
</dbReference>
<dbReference type="InterPro" id="IPR036691">
    <property type="entry name" value="Endo/exonu/phosph_ase_sf"/>
</dbReference>